<dbReference type="Proteomes" id="UP000268093">
    <property type="component" value="Unassembled WGS sequence"/>
</dbReference>
<proteinExistence type="predicted"/>
<comment type="caution">
    <text evidence="2">The sequence shown here is derived from an EMBL/GenBank/DDBJ whole genome shotgun (WGS) entry which is preliminary data.</text>
</comment>
<organism evidence="2 3">
    <name type="scientific">Jimgerdemannia flammicorona</name>
    <dbReference type="NCBI Taxonomy" id="994334"/>
    <lineage>
        <taxon>Eukaryota</taxon>
        <taxon>Fungi</taxon>
        <taxon>Fungi incertae sedis</taxon>
        <taxon>Mucoromycota</taxon>
        <taxon>Mucoromycotina</taxon>
        <taxon>Endogonomycetes</taxon>
        <taxon>Endogonales</taxon>
        <taxon>Endogonaceae</taxon>
        <taxon>Jimgerdemannia</taxon>
    </lineage>
</organism>
<sequence>MTRHQLVMPLATHPAIQGGSHKRRFIKQISRIKRNKKKSSNDSEIILTDSSVSEGEESLAEKNVIFEESLLGNYNGQKTDPEIFLNETDEDSDVEYCEPSFNFSEWENWTLKSGSAVVELLKEAASAKGHWM</sequence>
<reference evidence="2 3" key="1">
    <citation type="journal article" date="2018" name="New Phytol.">
        <title>Phylogenomics of Endogonaceae and evolution of mycorrhizas within Mucoromycota.</title>
        <authorList>
            <person name="Chang Y."/>
            <person name="Desiro A."/>
            <person name="Na H."/>
            <person name="Sandor L."/>
            <person name="Lipzen A."/>
            <person name="Clum A."/>
            <person name="Barry K."/>
            <person name="Grigoriev I.V."/>
            <person name="Martin F.M."/>
            <person name="Stajich J.E."/>
            <person name="Smith M.E."/>
            <person name="Bonito G."/>
            <person name="Spatafora J.W."/>
        </authorList>
    </citation>
    <scope>NUCLEOTIDE SEQUENCE [LARGE SCALE GENOMIC DNA]</scope>
    <source>
        <strain evidence="2 3">GMNB39</strain>
    </source>
</reference>
<evidence type="ECO:0000256" key="1">
    <source>
        <dbReference type="SAM" id="MobiDB-lite"/>
    </source>
</evidence>
<dbReference type="OrthoDB" id="2304465at2759"/>
<name>A0A433D6Z3_9FUNG</name>
<protein>
    <submittedName>
        <fullName evidence="2">Uncharacterized protein</fullName>
    </submittedName>
</protein>
<dbReference type="EMBL" id="RBNI01005519">
    <property type="protein sequence ID" value="RUP46636.1"/>
    <property type="molecule type" value="Genomic_DNA"/>
</dbReference>
<accession>A0A433D6Z3</accession>
<keyword evidence="3" id="KW-1185">Reference proteome</keyword>
<evidence type="ECO:0000313" key="3">
    <source>
        <dbReference type="Proteomes" id="UP000268093"/>
    </source>
</evidence>
<feature type="region of interest" description="Disordered" evidence="1">
    <location>
        <begin position="33"/>
        <end position="58"/>
    </location>
</feature>
<evidence type="ECO:0000313" key="2">
    <source>
        <dbReference type="EMBL" id="RUP46636.1"/>
    </source>
</evidence>
<gene>
    <name evidence="2" type="ORF">BC936DRAFT_146697</name>
</gene>
<dbReference type="AlphaFoldDB" id="A0A433D6Z3"/>
<feature type="non-terminal residue" evidence="2">
    <location>
        <position position="132"/>
    </location>
</feature>